<evidence type="ECO:0000256" key="1">
    <source>
        <dbReference type="SAM" id="Phobius"/>
    </source>
</evidence>
<sequence length="216" mass="22455">MDSSKSGRGILASLERKAAAPVRRPAIATPSAVHGVALIVGSGVVTGALLMWWLSSGPSPLIVHETLPPFVQVAPVLPRPAPPGPIEAAAIVDEVPASALFPPAAVLAPARIPAVAMGYDQAVMGPSQTALKPMTKQAVAAREKARRTPHAVADTDVELLSALVAHANEVDIVEARLDDPTEDLLQRCRRVGGEEGRLCGMRICATRAGDTACHVE</sequence>
<keyword evidence="1" id="KW-0812">Transmembrane</keyword>
<evidence type="ECO:0000313" key="5">
    <source>
        <dbReference type="Proteomes" id="UP000628442"/>
    </source>
</evidence>
<reference evidence="3 4" key="2">
    <citation type="submission" date="2019-02" db="EMBL/GenBank/DDBJ databases">
        <title>Draft Genome Sequences of Six Type Strains of the Genus Massilia.</title>
        <authorList>
            <person name="Miess H."/>
            <person name="Frediansyhah A."/>
            <person name="Gross H."/>
        </authorList>
    </citation>
    <scope>NUCLEOTIDE SEQUENCE [LARGE SCALE GENOMIC DNA]</scope>
    <source>
        <strain evidence="3 4">DSM 17472</strain>
    </source>
</reference>
<keyword evidence="1" id="KW-0472">Membrane</keyword>
<gene>
    <name evidence="3" type="ORF">EYF70_06280</name>
    <name evidence="2" type="ORF">GCM10007387_13790</name>
</gene>
<dbReference type="AlphaFoldDB" id="A0A411WUQ8"/>
<dbReference type="Proteomes" id="UP000292307">
    <property type="component" value="Chromosome"/>
</dbReference>
<protein>
    <submittedName>
        <fullName evidence="2">Uncharacterized protein</fullName>
    </submittedName>
</protein>
<reference evidence="2" key="1">
    <citation type="journal article" date="2014" name="Int. J. Syst. Evol. Microbiol.">
        <title>Complete genome sequence of Corynebacterium casei LMG S-19264T (=DSM 44701T), isolated from a smear-ripened cheese.</title>
        <authorList>
            <consortium name="US DOE Joint Genome Institute (JGI-PGF)"/>
            <person name="Walter F."/>
            <person name="Albersmeier A."/>
            <person name="Kalinowski J."/>
            <person name="Ruckert C."/>
        </authorList>
    </citation>
    <scope>NUCLEOTIDE SEQUENCE</scope>
    <source>
        <strain evidence="2">KCTC 12343</strain>
    </source>
</reference>
<name>A0A411WUQ8_9BURK</name>
<dbReference type="OrthoDB" id="8724867at2"/>
<feature type="transmembrane region" description="Helical" evidence="1">
    <location>
        <begin position="32"/>
        <end position="54"/>
    </location>
</feature>
<dbReference type="Proteomes" id="UP000628442">
    <property type="component" value="Unassembled WGS sequence"/>
</dbReference>
<keyword evidence="4" id="KW-1185">Reference proteome</keyword>
<dbReference type="RefSeq" id="WP_131144641.1">
    <property type="nucleotide sequence ID" value="NZ_BMWV01000002.1"/>
</dbReference>
<accession>A0A411WUQ8</accession>
<reference evidence="2" key="3">
    <citation type="submission" date="2022-12" db="EMBL/GenBank/DDBJ databases">
        <authorList>
            <person name="Sun Q."/>
            <person name="Kim S."/>
        </authorList>
    </citation>
    <scope>NUCLEOTIDE SEQUENCE</scope>
    <source>
        <strain evidence="2">KCTC 12343</strain>
    </source>
</reference>
<dbReference type="EMBL" id="CP036401">
    <property type="protein sequence ID" value="QBI00505.1"/>
    <property type="molecule type" value="Genomic_DNA"/>
</dbReference>
<evidence type="ECO:0000313" key="3">
    <source>
        <dbReference type="EMBL" id="QBI00505.1"/>
    </source>
</evidence>
<dbReference type="EMBL" id="BMWV01000002">
    <property type="protein sequence ID" value="GGY32795.1"/>
    <property type="molecule type" value="Genomic_DNA"/>
</dbReference>
<evidence type="ECO:0000313" key="4">
    <source>
        <dbReference type="Proteomes" id="UP000292307"/>
    </source>
</evidence>
<proteinExistence type="predicted"/>
<keyword evidence="1" id="KW-1133">Transmembrane helix</keyword>
<evidence type="ECO:0000313" key="2">
    <source>
        <dbReference type="EMBL" id="GGY32795.1"/>
    </source>
</evidence>
<organism evidence="2 5">
    <name type="scientific">Pseudoduganella albidiflava</name>
    <dbReference type="NCBI Taxonomy" id="321983"/>
    <lineage>
        <taxon>Bacteria</taxon>
        <taxon>Pseudomonadati</taxon>
        <taxon>Pseudomonadota</taxon>
        <taxon>Betaproteobacteria</taxon>
        <taxon>Burkholderiales</taxon>
        <taxon>Oxalobacteraceae</taxon>
        <taxon>Telluria group</taxon>
        <taxon>Pseudoduganella</taxon>
    </lineage>
</organism>